<dbReference type="STRING" id="224129.A0A1W4X529"/>
<dbReference type="GO" id="GO:0030496">
    <property type="term" value="C:midbody"/>
    <property type="evidence" value="ECO:0007669"/>
    <property type="project" value="TreeGrafter"/>
</dbReference>
<keyword evidence="1" id="KW-0175">Coiled coil</keyword>
<organism evidence="3 4">
    <name type="scientific">Agrilus planipennis</name>
    <name type="common">Emerald ash borer</name>
    <name type="synonym">Agrilus marcopoli</name>
    <dbReference type="NCBI Taxonomy" id="224129"/>
    <lineage>
        <taxon>Eukaryota</taxon>
        <taxon>Metazoa</taxon>
        <taxon>Ecdysozoa</taxon>
        <taxon>Arthropoda</taxon>
        <taxon>Hexapoda</taxon>
        <taxon>Insecta</taxon>
        <taxon>Pterygota</taxon>
        <taxon>Neoptera</taxon>
        <taxon>Endopterygota</taxon>
        <taxon>Coleoptera</taxon>
        <taxon>Polyphaga</taxon>
        <taxon>Elateriformia</taxon>
        <taxon>Buprestoidea</taxon>
        <taxon>Buprestidae</taxon>
        <taxon>Agrilinae</taxon>
        <taxon>Agrilus</taxon>
    </lineage>
</organism>
<keyword evidence="3" id="KW-1185">Reference proteome</keyword>
<accession>A0A1W4X529</accession>
<proteinExistence type="predicted"/>
<dbReference type="GO" id="GO:0032467">
    <property type="term" value="P:positive regulation of cytokinesis"/>
    <property type="evidence" value="ECO:0007669"/>
    <property type="project" value="TreeGrafter"/>
</dbReference>
<dbReference type="Proteomes" id="UP000192223">
    <property type="component" value="Unplaced"/>
</dbReference>
<feature type="compositionally biased region" description="Low complexity" evidence="2">
    <location>
        <begin position="692"/>
        <end position="703"/>
    </location>
</feature>
<evidence type="ECO:0000313" key="3">
    <source>
        <dbReference type="Proteomes" id="UP000192223"/>
    </source>
</evidence>
<gene>
    <name evidence="4" type="primary">LOC108738528</name>
</gene>
<dbReference type="InterPro" id="IPR039302">
    <property type="entry name" value="MAP10"/>
</dbReference>
<dbReference type="InParanoid" id="A0A1W4X529"/>
<dbReference type="RefSeq" id="XP_018327488.1">
    <property type="nucleotide sequence ID" value="XM_018471986.1"/>
</dbReference>
<dbReference type="GO" id="GO:1990023">
    <property type="term" value="C:mitotic spindle midzone"/>
    <property type="evidence" value="ECO:0007669"/>
    <property type="project" value="TreeGrafter"/>
</dbReference>
<dbReference type="KEGG" id="apln:108738528"/>
<feature type="region of interest" description="Disordered" evidence="2">
    <location>
        <begin position="194"/>
        <end position="222"/>
    </location>
</feature>
<dbReference type="Pfam" id="PF14924">
    <property type="entry name" value="MAP10_N"/>
    <property type="match status" value="2"/>
</dbReference>
<dbReference type="PANTHER" id="PTHR21831:SF2">
    <property type="entry name" value="MICROTUBULE-ASSOCIATED PROTEIN 10"/>
    <property type="match status" value="1"/>
</dbReference>
<dbReference type="GO" id="GO:0051256">
    <property type="term" value="P:mitotic spindle midzone assembly"/>
    <property type="evidence" value="ECO:0007669"/>
    <property type="project" value="TreeGrafter"/>
</dbReference>
<dbReference type="AlphaFoldDB" id="A0A1W4X529"/>
<dbReference type="GO" id="GO:0005881">
    <property type="term" value="C:cytoplasmic microtubule"/>
    <property type="evidence" value="ECO:0007669"/>
    <property type="project" value="TreeGrafter"/>
</dbReference>
<name>A0A1W4X529_AGRPL</name>
<protein>
    <submittedName>
        <fullName evidence="4">Uncharacterized protein LOC108738528</fullName>
    </submittedName>
</protein>
<feature type="coiled-coil region" evidence="1">
    <location>
        <begin position="395"/>
        <end position="423"/>
    </location>
</feature>
<feature type="region of interest" description="Disordered" evidence="2">
    <location>
        <begin position="691"/>
        <end position="745"/>
    </location>
</feature>
<dbReference type="GO" id="GO:0031122">
    <property type="term" value="P:cytoplasmic microtubule organization"/>
    <property type="evidence" value="ECO:0007669"/>
    <property type="project" value="TreeGrafter"/>
</dbReference>
<dbReference type="GO" id="GO:0097431">
    <property type="term" value="C:mitotic spindle pole"/>
    <property type="evidence" value="ECO:0007669"/>
    <property type="project" value="TreeGrafter"/>
</dbReference>
<dbReference type="PANTHER" id="PTHR21831">
    <property type="entry name" value="MICROTUBULE-ASSOCIATED PROTEIN 10"/>
    <property type="match status" value="1"/>
</dbReference>
<sequence>MERIISESIFLLEFLIDKLQIKSCPVDGLCVCMQFLDNDPLEICESDLCETPFGPSPGKEFSKTGKSCLFFLRPDQLEECLETFDLFVCIIKKLQPHCKPDRLQIGSAVISIANMFNALVTEVQNSTCQGPISKTLCDNFDIQGIHDGSVIGTLGMYIRMSCFGKLIVTQFQMNLQEKSVLFKDREGKSVYRYKKLKKPKKEPEPDEDFCQNNYPMGPPPSPPQYNTGSYYPSYDNGPPCDEEPQVFYDELSDDDPEDFREFGACIGGNELIIRIIDNDECDKDKESPCEDDGGGDAVNPCGMQYDPRMGMAPGGYQPSGYGYPPAPQYGYQGMAQYGMSPECETDIPQEIDECAPPEPVCPCTPKEDEPPCGRKTCDAYKSRFVKKKKGKKKLTPEELEALRKAEEEKRKAEEEARKALRELLRSQAGGASVGFMEKSRGPYGSEVCVCYNTCSQPASSVCPTSNTTSCCPSSKTIEKMGPKGANEGMFLIEFLVDKIEISRSSCDLPDLDEGNICVSVQFLNNEPLEICDNDFDETPSGSPADKECSKTGKSGLFFLTPEQLDLCRQCFNICACVYKKSKPCVLPDKVVVGYAFANVTLMFNLLLDEVENACTQGPVSKIINDNYEILNASNGLNIGKLGMYVRMSWLGKFIVTQFQMNLQDQSVLYQDKGGESIYKYRKRSGCERNGMGLPSPQLGLLPSTAPKAPNQSSSGRVNYDVEENPSRKRRPGQLRKCNGTASIPNARGGCTNKNAIVMPKLPDPDKEVFVLRLGDKKDSAKKKKKLLELQLKTPKGPPFKGPPIKCDKEVEWDEEASRQAMALAAAMGMTFLMRFGKGGGGGGKKKKGAKSAEELEKMRALLKAQAGGASVGITDKPRAVPCPPPCVPCDPCDVSCMASCVSTPTACYSSSCCFTPCSRC</sequence>
<dbReference type="GeneID" id="108738528"/>
<evidence type="ECO:0000256" key="1">
    <source>
        <dbReference type="SAM" id="Coils"/>
    </source>
</evidence>
<dbReference type="OrthoDB" id="6624851at2759"/>
<reference evidence="4" key="1">
    <citation type="submission" date="2025-08" db="UniProtKB">
        <authorList>
            <consortium name="RefSeq"/>
        </authorList>
    </citation>
    <scope>IDENTIFICATION</scope>
    <source>
        <tissue evidence="4">Entire body</tissue>
    </source>
</reference>
<evidence type="ECO:0000256" key="2">
    <source>
        <dbReference type="SAM" id="MobiDB-lite"/>
    </source>
</evidence>
<dbReference type="GO" id="GO:0008017">
    <property type="term" value="F:microtubule binding"/>
    <property type="evidence" value="ECO:0007669"/>
    <property type="project" value="InterPro"/>
</dbReference>
<evidence type="ECO:0000313" key="4">
    <source>
        <dbReference type="RefSeq" id="XP_018327488.1"/>
    </source>
</evidence>
<dbReference type="GO" id="GO:0005813">
    <property type="term" value="C:centrosome"/>
    <property type="evidence" value="ECO:0007669"/>
    <property type="project" value="TreeGrafter"/>
</dbReference>